<organism evidence="1 2">
    <name type="scientific">Mytilus coruscus</name>
    <name type="common">Sea mussel</name>
    <dbReference type="NCBI Taxonomy" id="42192"/>
    <lineage>
        <taxon>Eukaryota</taxon>
        <taxon>Metazoa</taxon>
        <taxon>Spiralia</taxon>
        <taxon>Lophotrochozoa</taxon>
        <taxon>Mollusca</taxon>
        <taxon>Bivalvia</taxon>
        <taxon>Autobranchia</taxon>
        <taxon>Pteriomorphia</taxon>
        <taxon>Mytilida</taxon>
        <taxon>Mytiloidea</taxon>
        <taxon>Mytilidae</taxon>
        <taxon>Mytilinae</taxon>
        <taxon>Mytilus</taxon>
    </lineage>
</organism>
<gene>
    <name evidence="1" type="ORF">MCOR_18268</name>
</gene>
<protein>
    <submittedName>
        <fullName evidence="1">Uncharacterized protein</fullName>
    </submittedName>
</protein>
<evidence type="ECO:0000313" key="1">
    <source>
        <dbReference type="EMBL" id="CAC5382445.1"/>
    </source>
</evidence>
<keyword evidence="2" id="KW-1185">Reference proteome</keyword>
<name>A0A6J8BEU6_MYTCO</name>
<dbReference type="AlphaFoldDB" id="A0A6J8BEU6"/>
<dbReference type="OrthoDB" id="6159421at2759"/>
<dbReference type="EMBL" id="CACVKT020003209">
    <property type="protein sequence ID" value="CAC5382445.1"/>
    <property type="molecule type" value="Genomic_DNA"/>
</dbReference>
<reference evidence="1 2" key="1">
    <citation type="submission" date="2020-06" db="EMBL/GenBank/DDBJ databases">
        <authorList>
            <person name="Li R."/>
            <person name="Bekaert M."/>
        </authorList>
    </citation>
    <scope>NUCLEOTIDE SEQUENCE [LARGE SCALE GENOMIC DNA]</scope>
    <source>
        <strain evidence="2">wild</strain>
    </source>
</reference>
<proteinExistence type="predicted"/>
<sequence length="222" mass="25317">MSLLFSTQECLDFYKQKDGPTLTAVFTAITNSKYKYLPLNDKETLCMQFQNSATAYLSNINTNLQQRFEPESLGHLETLNKLLNPAHMSAENRAFFLSKQNKDQKLRSRLQPETVTKTNKTESATRWATPIRFQPGFLHLPSSLTKKTEENETKHHTAVIPVGILQATDVNINKPITVALEQKWNAWISGDNNSFTNTGRMCKPELPIICSWIVEAWKELDP</sequence>
<dbReference type="Proteomes" id="UP000507470">
    <property type="component" value="Unassembled WGS sequence"/>
</dbReference>
<accession>A0A6J8BEU6</accession>
<evidence type="ECO:0000313" key="2">
    <source>
        <dbReference type="Proteomes" id="UP000507470"/>
    </source>
</evidence>